<dbReference type="HAMAP" id="MF_01588">
    <property type="entry name" value="DNA_ligase_A"/>
    <property type="match status" value="1"/>
</dbReference>
<dbReference type="Gene3D" id="6.20.10.30">
    <property type="match status" value="1"/>
</dbReference>
<organism evidence="14 15">
    <name type="scientific">Turicibacter sanguinis PC909</name>
    <dbReference type="NCBI Taxonomy" id="702450"/>
    <lineage>
        <taxon>Bacteria</taxon>
        <taxon>Bacillati</taxon>
        <taxon>Bacillota</taxon>
        <taxon>Erysipelotrichia</taxon>
        <taxon>Erysipelotrichales</taxon>
        <taxon>Turicibacteraceae</taxon>
        <taxon>Turicibacter</taxon>
    </lineage>
</organism>
<feature type="active site" description="N6-AMP-lysine intermediate" evidence="12">
    <location>
        <position position="117"/>
    </location>
</feature>
<feature type="binding site" evidence="12">
    <location>
        <position position="312"/>
    </location>
    <ligand>
        <name>NAD(+)</name>
        <dbReference type="ChEBI" id="CHEBI:57540"/>
    </ligand>
</feature>
<keyword evidence="15" id="KW-1185">Reference proteome</keyword>
<dbReference type="SMART" id="SM00278">
    <property type="entry name" value="HhH1"/>
    <property type="match status" value="3"/>
</dbReference>
<keyword evidence="7 12" id="KW-0460">Magnesium</keyword>
<feature type="binding site" evidence="12">
    <location>
        <position position="409"/>
    </location>
    <ligand>
        <name>Zn(2+)</name>
        <dbReference type="ChEBI" id="CHEBI:29105"/>
    </ligand>
</feature>
<feature type="domain" description="BRCT" evidence="13">
    <location>
        <begin position="591"/>
        <end position="669"/>
    </location>
</feature>
<feature type="binding site" evidence="12">
    <location>
        <position position="115"/>
    </location>
    <ligand>
        <name>NAD(+)</name>
        <dbReference type="ChEBI" id="CHEBI:57540"/>
    </ligand>
</feature>
<dbReference type="PROSITE" id="PS01055">
    <property type="entry name" value="DNA_LIGASE_N1"/>
    <property type="match status" value="1"/>
</dbReference>
<dbReference type="EMBL" id="ADMN01000093">
    <property type="protein sequence ID" value="EFF63229.1"/>
    <property type="molecule type" value="Genomic_DNA"/>
</dbReference>
<dbReference type="Proteomes" id="UP000002938">
    <property type="component" value="Unassembled WGS sequence"/>
</dbReference>
<feature type="binding site" evidence="12">
    <location>
        <position position="172"/>
    </location>
    <ligand>
        <name>NAD(+)</name>
        <dbReference type="ChEBI" id="CHEBI:57540"/>
    </ligand>
</feature>
<evidence type="ECO:0000256" key="8">
    <source>
        <dbReference type="ARBA" id="ARBA00023027"/>
    </source>
</evidence>
<comment type="caution">
    <text evidence="14">The sequence shown here is derived from an EMBL/GenBank/DDBJ whole genome shotgun (WGS) entry which is preliminary data.</text>
</comment>
<dbReference type="PANTHER" id="PTHR23389:SF9">
    <property type="entry name" value="DNA LIGASE"/>
    <property type="match status" value="1"/>
</dbReference>
<feature type="binding site" evidence="12">
    <location>
        <begin position="86"/>
        <end position="87"/>
    </location>
    <ligand>
        <name>NAD(+)</name>
        <dbReference type="ChEBI" id="CHEBI:57540"/>
    </ligand>
</feature>
<keyword evidence="9 12" id="KW-0234">DNA repair</keyword>
<dbReference type="InterPro" id="IPR004150">
    <property type="entry name" value="NAD_DNA_ligase_OB"/>
</dbReference>
<dbReference type="PANTHER" id="PTHR23389">
    <property type="entry name" value="CHROMOSOME TRANSMISSION FIDELITY FACTOR 18"/>
    <property type="match status" value="1"/>
</dbReference>
<dbReference type="InterPro" id="IPR003583">
    <property type="entry name" value="Hlx-hairpin-Hlx_DNA-bd_motif"/>
</dbReference>
<dbReference type="CDD" id="cd17748">
    <property type="entry name" value="BRCT_DNA_ligase_like"/>
    <property type="match status" value="1"/>
</dbReference>
<dbReference type="NCBIfam" id="NF005932">
    <property type="entry name" value="PRK07956.1"/>
    <property type="match status" value="1"/>
</dbReference>
<comment type="cofactor">
    <cofactor evidence="12">
        <name>Mg(2+)</name>
        <dbReference type="ChEBI" id="CHEBI:18420"/>
    </cofactor>
    <cofactor evidence="12">
        <name>Mn(2+)</name>
        <dbReference type="ChEBI" id="CHEBI:29035"/>
    </cofactor>
</comment>
<evidence type="ECO:0000256" key="11">
    <source>
        <dbReference type="ARBA" id="ARBA00034005"/>
    </source>
</evidence>
<dbReference type="PIRSF" id="PIRSF001604">
    <property type="entry name" value="LigA"/>
    <property type="match status" value="1"/>
</dbReference>
<evidence type="ECO:0000313" key="14">
    <source>
        <dbReference type="EMBL" id="EFF63229.1"/>
    </source>
</evidence>
<dbReference type="Pfam" id="PF00533">
    <property type="entry name" value="BRCT"/>
    <property type="match status" value="1"/>
</dbReference>
<gene>
    <name evidence="12 14" type="primary">ligA</name>
    <name evidence="14" type="ORF">CUW_0806</name>
</gene>
<keyword evidence="6 12" id="KW-0862">Zinc</keyword>
<dbReference type="Gene3D" id="1.10.150.20">
    <property type="entry name" value="5' to 3' exonuclease, C-terminal subdomain"/>
    <property type="match status" value="2"/>
</dbReference>
<dbReference type="SUPFAM" id="SSF56091">
    <property type="entry name" value="DNA ligase/mRNA capping enzyme, catalytic domain"/>
    <property type="match status" value="1"/>
</dbReference>
<evidence type="ECO:0000256" key="10">
    <source>
        <dbReference type="ARBA" id="ARBA00023211"/>
    </source>
</evidence>
<dbReference type="Pfam" id="PF12826">
    <property type="entry name" value="HHH_2"/>
    <property type="match status" value="1"/>
</dbReference>
<evidence type="ECO:0000256" key="4">
    <source>
        <dbReference type="ARBA" id="ARBA00022723"/>
    </source>
</evidence>
<evidence type="ECO:0000256" key="6">
    <source>
        <dbReference type="ARBA" id="ARBA00022833"/>
    </source>
</evidence>
<dbReference type="InterPro" id="IPR001679">
    <property type="entry name" value="DNA_ligase"/>
</dbReference>
<keyword evidence="4 12" id="KW-0479">Metal-binding</keyword>
<dbReference type="Pfam" id="PF03120">
    <property type="entry name" value="OB_DNA_ligase"/>
    <property type="match status" value="1"/>
</dbReference>
<keyword evidence="2 12" id="KW-0436">Ligase</keyword>
<feature type="binding site" evidence="12">
    <location>
        <begin position="37"/>
        <end position="41"/>
    </location>
    <ligand>
        <name>NAD(+)</name>
        <dbReference type="ChEBI" id="CHEBI:57540"/>
    </ligand>
</feature>
<dbReference type="Gene3D" id="2.40.50.140">
    <property type="entry name" value="Nucleic acid-binding proteins"/>
    <property type="match status" value="1"/>
</dbReference>
<dbReference type="CDD" id="cd00114">
    <property type="entry name" value="LIGANc"/>
    <property type="match status" value="1"/>
</dbReference>
<reference evidence="14 15" key="1">
    <citation type="journal article" date="2011" name="J. Bacteriol.">
        <title>Draft Genome Sequence of Turicibacter sanguinis PC909, Isolated from Human Feces.</title>
        <authorList>
            <person name="Cuiv P.O."/>
            <person name="Klaassens E.S."/>
            <person name="Durkin A.S."/>
            <person name="Harkins D.M."/>
            <person name="Foster L."/>
            <person name="McCorrison J."/>
            <person name="Torralba M."/>
            <person name="Nelson K.E."/>
            <person name="Morrison M."/>
        </authorList>
    </citation>
    <scope>NUCLEOTIDE SEQUENCE [LARGE SCALE GENOMIC DNA]</scope>
    <source>
        <strain evidence="14 15">PC909</strain>
    </source>
</reference>
<dbReference type="GO" id="GO:0003911">
    <property type="term" value="F:DNA ligase (NAD+) activity"/>
    <property type="evidence" value="ECO:0007669"/>
    <property type="project" value="UniProtKB-EC"/>
</dbReference>
<dbReference type="InterPro" id="IPR001357">
    <property type="entry name" value="BRCT_dom"/>
</dbReference>
<dbReference type="InterPro" id="IPR004149">
    <property type="entry name" value="Znf_DNAligase_C4"/>
</dbReference>
<evidence type="ECO:0000256" key="2">
    <source>
        <dbReference type="ARBA" id="ARBA00022598"/>
    </source>
</evidence>
<dbReference type="InterPro" id="IPR010994">
    <property type="entry name" value="RuvA_2-like"/>
</dbReference>
<comment type="similarity">
    <text evidence="12">Belongs to the NAD-dependent DNA ligase family. LigA subfamily.</text>
</comment>
<keyword evidence="10 12" id="KW-0464">Manganese</keyword>
<evidence type="ECO:0000256" key="5">
    <source>
        <dbReference type="ARBA" id="ARBA00022763"/>
    </source>
</evidence>
<dbReference type="Gene3D" id="1.10.287.610">
    <property type="entry name" value="Helix hairpin bin"/>
    <property type="match status" value="1"/>
</dbReference>
<dbReference type="SUPFAM" id="SSF47781">
    <property type="entry name" value="RuvA domain 2-like"/>
    <property type="match status" value="1"/>
</dbReference>
<sequence length="669" mass="74486">MSNGGLVMEKLRIEELTKLLTQYNHEYYVLDKPSVSDREYDRLMQELMELEEKHPELKSNTSPTVRVGGKVLEGFNKIEHEKPMLSLSNAFNEGDLRDFDTRVKKVSPKATYVCELKIDGLAVTLHYNNGAFVKGATRGDGVIGEDISENLKTIKTIPLHINNNQPLEVRGEVYMSKATLEKLNEERAAKGEELFANPRNAAAGSLRQLDSRIAAKRNLAMFCYAVPSAADLGCTTHEESLQKISELGFNVNPNRQVCENIDEVLEYINRWTNARFDLPYEIDGIVIKVNQLQEQDKLGNTVKSPRWAIAYKFPAEEVETILTDIIFTVGRTGMVTPNAVLEPVRVAGTRVSRATLHNEDYVTSRDIRINDRVIIRKAGEIIPEVVKPVIDARNGDEIPFEMISTCPRCSSELVREAGEADYYCLNIDCPARIVESLSHFVSRDAMNIDGLGIKVVEQLFEHKLIENVADIYRLTKEQLLPLERMGDKKATNLLNAIEASKENSLEKLLFGLGIRHVGSKTAKVLATQFENMDSLMDAKFDDFKVVAEVGDVIANSIVHYFSQTANVELIDQLKELGLNMSYKGARLADANTEHVFFGKTVVLTGTLETLSRKEAGIKLESLGAKVSGSISSNTDYLIAGAKSGSKLTKAQQLGVTVLDEATFLSMMNE</sequence>
<dbReference type="InterPro" id="IPR018239">
    <property type="entry name" value="DNA_ligase_AS"/>
</dbReference>
<keyword evidence="5 12" id="KW-0227">DNA damage</keyword>
<feature type="binding site" evidence="12">
    <location>
        <position position="288"/>
    </location>
    <ligand>
        <name>NAD(+)</name>
        <dbReference type="ChEBI" id="CHEBI:57540"/>
    </ligand>
</feature>
<proteinExistence type="inferred from homology"/>
<dbReference type="NCBIfam" id="TIGR00575">
    <property type="entry name" value="dnlj"/>
    <property type="match status" value="1"/>
</dbReference>
<evidence type="ECO:0000256" key="9">
    <source>
        <dbReference type="ARBA" id="ARBA00023204"/>
    </source>
</evidence>
<comment type="function">
    <text evidence="1 12">DNA ligase that catalyzes the formation of phosphodiester linkages between 5'-phosphoryl and 3'-hydroxyl groups in double-stranded DNA using NAD as a coenzyme and as the energy source for the reaction. It is essential for DNA replication and repair of damaged DNA.</text>
</comment>
<feature type="binding site" evidence="12">
    <location>
        <position position="138"/>
    </location>
    <ligand>
        <name>NAD(+)</name>
        <dbReference type="ChEBI" id="CHEBI:57540"/>
    </ligand>
</feature>
<keyword evidence="3 12" id="KW-0235">DNA replication</keyword>
<dbReference type="Pfam" id="PF01653">
    <property type="entry name" value="DNA_ligase_aden"/>
    <property type="match status" value="1"/>
</dbReference>
<dbReference type="PROSITE" id="PS50172">
    <property type="entry name" value="BRCT"/>
    <property type="match status" value="1"/>
</dbReference>
<dbReference type="InterPro" id="IPR013840">
    <property type="entry name" value="DNAligase_N"/>
</dbReference>
<dbReference type="Gene3D" id="3.40.50.10190">
    <property type="entry name" value="BRCT domain"/>
    <property type="match status" value="1"/>
</dbReference>
<feature type="binding site" evidence="12">
    <location>
        <position position="406"/>
    </location>
    <ligand>
        <name>Zn(2+)</name>
        <dbReference type="ChEBI" id="CHEBI:29105"/>
    </ligand>
</feature>
<keyword evidence="8 12" id="KW-0520">NAD</keyword>
<feature type="binding site" evidence="12">
    <location>
        <position position="424"/>
    </location>
    <ligand>
        <name>Zn(2+)</name>
        <dbReference type="ChEBI" id="CHEBI:29105"/>
    </ligand>
</feature>
<dbReference type="Pfam" id="PF14520">
    <property type="entry name" value="HHH_5"/>
    <property type="match status" value="1"/>
</dbReference>
<evidence type="ECO:0000256" key="7">
    <source>
        <dbReference type="ARBA" id="ARBA00022842"/>
    </source>
</evidence>
<evidence type="ECO:0000256" key="3">
    <source>
        <dbReference type="ARBA" id="ARBA00022705"/>
    </source>
</evidence>
<protein>
    <recommendedName>
        <fullName evidence="12">DNA ligase</fullName>
        <ecNumber evidence="12">6.5.1.2</ecNumber>
    </recommendedName>
    <alternativeName>
        <fullName evidence="12">Polydeoxyribonucleotide synthase [NAD(+)]</fullName>
    </alternativeName>
</protein>
<evidence type="ECO:0000259" key="13">
    <source>
        <dbReference type="PROSITE" id="PS50172"/>
    </source>
</evidence>
<name>A0ABN0A0P1_9FIRM</name>
<dbReference type="InterPro" id="IPR036420">
    <property type="entry name" value="BRCT_dom_sf"/>
</dbReference>
<evidence type="ECO:0000313" key="15">
    <source>
        <dbReference type="Proteomes" id="UP000002938"/>
    </source>
</evidence>
<evidence type="ECO:0000256" key="12">
    <source>
        <dbReference type="HAMAP-Rule" id="MF_01588"/>
    </source>
</evidence>
<comment type="catalytic activity">
    <reaction evidence="11 12">
        <text>NAD(+) + (deoxyribonucleotide)n-3'-hydroxyl + 5'-phospho-(deoxyribonucleotide)m = (deoxyribonucleotide)n+m + AMP + beta-nicotinamide D-nucleotide.</text>
        <dbReference type="EC" id="6.5.1.2"/>
    </reaction>
</comment>
<dbReference type="InterPro" id="IPR012340">
    <property type="entry name" value="NA-bd_OB-fold"/>
</dbReference>
<dbReference type="InterPro" id="IPR041663">
    <property type="entry name" value="DisA/LigA_HHH"/>
</dbReference>
<feature type="binding site" evidence="12">
    <location>
        <position position="429"/>
    </location>
    <ligand>
        <name>Zn(2+)</name>
        <dbReference type="ChEBI" id="CHEBI:29105"/>
    </ligand>
</feature>
<dbReference type="SMART" id="SM00532">
    <property type="entry name" value="LIGANc"/>
    <property type="match status" value="1"/>
</dbReference>
<dbReference type="Pfam" id="PF03119">
    <property type="entry name" value="DNA_ligase_ZBD"/>
    <property type="match status" value="1"/>
</dbReference>
<accession>A0ABN0A0P1</accession>
<dbReference type="Gene3D" id="3.30.470.30">
    <property type="entry name" value="DNA ligase/mRNA capping enzyme"/>
    <property type="match status" value="1"/>
</dbReference>
<evidence type="ECO:0000256" key="1">
    <source>
        <dbReference type="ARBA" id="ARBA00004067"/>
    </source>
</evidence>
<dbReference type="EC" id="6.5.1.2" evidence="12"/>
<dbReference type="SUPFAM" id="SSF52113">
    <property type="entry name" value="BRCT domain"/>
    <property type="match status" value="1"/>
</dbReference>
<dbReference type="InterPro" id="IPR013839">
    <property type="entry name" value="DNAligase_adenylation"/>
</dbReference>
<dbReference type="SUPFAM" id="SSF50249">
    <property type="entry name" value="Nucleic acid-binding proteins"/>
    <property type="match status" value="1"/>
</dbReference>
<dbReference type="SMART" id="SM00292">
    <property type="entry name" value="BRCT"/>
    <property type="match status" value="1"/>
</dbReference>